<evidence type="ECO:0000313" key="2">
    <source>
        <dbReference type="EMBL" id="PRB88997.1"/>
    </source>
</evidence>
<name>A0A2S9CQ57_CHRCI</name>
<protein>
    <recommendedName>
        <fullName evidence="5">Lipoprotein</fullName>
    </recommendedName>
</protein>
<evidence type="ECO:0008006" key="5">
    <source>
        <dbReference type="Google" id="ProtNLM"/>
    </source>
</evidence>
<sequence length="179" mass="20833">MIVKKQILNNFFLILLFIGLFCSCSAQKININHIVDTYINYYSSKNEIFNPTKTYLLMGLSSESENPKNKIFSLSYNCFECDGAVTDNDTIIQYKGYKVVIITDNIDNKILLYKYFKNIKTTKTFHSIPFNKNIMYDSPPHLGVRFDDKGKIYFICMGNRTKEIKQMLGFNSDLEDCQE</sequence>
<dbReference type="PROSITE" id="PS51257">
    <property type="entry name" value="PROKAR_LIPOPROTEIN"/>
    <property type="match status" value="1"/>
</dbReference>
<dbReference type="Proteomes" id="UP000238325">
    <property type="component" value="Unassembled WGS sequence"/>
</dbReference>
<dbReference type="EMBL" id="PCPH01000004">
    <property type="protein sequence ID" value="PRB88997.1"/>
    <property type="molecule type" value="Genomic_DNA"/>
</dbReference>
<keyword evidence="3" id="KW-1185">Reference proteome</keyword>
<comment type="caution">
    <text evidence="1">The sequence shown here is derived from an EMBL/GenBank/DDBJ whole genome shotgun (WGS) entry which is preliminary data.</text>
</comment>
<dbReference type="Proteomes" id="UP000238534">
    <property type="component" value="Unassembled WGS sequence"/>
</dbReference>
<dbReference type="AlphaFoldDB" id="A0A2S9CQ57"/>
<reference evidence="3 4" key="1">
    <citation type="submission" date="2017-09" db="EMBL/GenBank/DDBJ databases">
        <title>Genomic, metabolic, and phenotypic characteristics of bacterial isolates from the natural microbiome of the model nematode Caenorhabditis elegans.</title>
        <authorList>
            <person name="Zimmermann J."/>
            <person name="Obeng N."/>
            <person name="Yang W."/>
            <person name="Obeng O."/>
            <person name="Kissoyan K."/>
            <person name="Pees B."/>
            <person name="Dirksen P."/>
            <person name="Hoppner M."/>
            <person name="Franke A."/>
            <person name="Rosenstiel P."/>
            <person name="Leippe M."/>
            <person name="Dierking K."/>
            <person name="Kaleta C."/>
            <person name="Schulenburg H."/>
        </authorList>
    </citation>
    <scope>NUCLEOTIDE SEQUENCE [LARGE SCALE GENOMIC DNA]</scope>
    <source>
        <strain evidence="1 4">MYb25</strain>
        <strain evidence="2 3">MYb44</strain>
    </source>
</reference>
<dbReference type="EMBL" id="PCPP01000003">
    <property type="protein sequence ID" value="PRB82622.1"/>
    <property type="molecule type" value="Genomic_DNA"/>
</dbReference>
<gene>
    <name evidence="1" type="ORF">CQ022_18225</name>
    <name evidence="2" type="ORF">CQ033_17120</name>
</gene>
<evidence type="ECO:0000313" key="1">
    <source>
        <dbReference type="EMBL" id="PRB82622.1"/>
    </source>
</evidence>
<dbReference type="RefSeq" id="WP_105683728.1">
    <property type="nucleotide sequence ID" value="NZ_JBBGZD010000003.1"/>
</dbReference>
<accession>A0A2S9CQ57</accession>
<evidence type="ECO:0000313" key="3">
    <source>
        <dbReference type="Proteomes" id="UP000238325"/>
    </source>
</evidence>
<proteinExistence type="predicted"/>
<dbReference type="OrthoDB" id="1247583at2"/>
<organism evidence="1 4">
    <name type="scientific">Chryseobacterium culicis</name>
    <dbReference type="NCBI Taxonomy" id="680127"/>
    <lineage>
        <taxon>Bacteria</taxon>
        <taxon>Pseudomonadati</taxon>
        <taxon>Bacteroidota</taxon>
        <taxon>Flavobacteriia</taxon>
        <taxon>Flavobacteriales</taxon>
        <taxon>Weeksellaceae</taxon>
        <taxon>Chryseobacterium group</taxon>
        <taxon>Chryseobacterium</taxon>
    </lineage>
</organism>
<evidence type="ECO:0000313" key="4">
    <source>
        <dbReference type="Proteomes" id="UP000238534"/>
    </source>
</evidence>